<proteinExistence type="predicted"/>
<evidence type="ECO:0000313" key="2">
    <source>
        <dbReference type="Proteomes" id="UP000489600"/>
    </source>
</evidence>
<dbReference type="AlphaFoldDB" id="A0A565BJU4"/>
<name>A0A565BJU4_9BRAS</name>
<reference evidence="1" key="1">
    <citation type="submission" date="2019-07" db="EMBL/GenBank/DDBJ databases">
        <authorList>
            <person name="Dittberner H."/>
        </authorList>
    </citation>
    <scope>NUCLEOTIDE SEQUENCE [LARGE SCALE GENOMIC DNA]</scope>
</reference>
<protein>
    <submittedName>
        <fullName evidence="1">Uncharacterized protein</fullName>
    </submittedName>
</protein>
<accession>A0A565BJU4</accession>
<dbReference type="EMBL" id="CABITT030000004">
    <property type="protein sequence ID" value="VVB01468.1"/>
    <property type="molecule type" value="Genomic_DNA"/>
</dbReference>
<organism evidence="1 2">
    <name type="scientific">Arabis nemorensis</name>
    <dbReference type="NCBI Taxonomy" id="586526"/>
    <lineage>
        <taxon>Eukaryota</taxon>
        <taxon>Viridiplantae</taxon>
        <taxon>Streptophyta</taxon>
        <taxon>Embryophyta</taxon>
        <taxon>Tracheophyta</taxon>
        <taxon>Spermatophyta</taxon>
        <taxon>Magnoliopsida</taxon>
        <taxon>eudicotyledons</taxon>
        <taxon>Gunneridae</taxon>
        <taxon>Pentapetalae</taxon>
        <taxon>rosids</taxon>
        <taxon>malvids</taxon>
        <taxon>Brassicales</taxon>
        <taxon>Brassicaceae</taxon>
        <taxon>Arabideae</taxon>
        <taxon>Arabis</taxon>
    </lineage>
</organism>
<sequence length="63" mass="7434">MYEEKFSKVVDVRNRIADLDQGELEIEPITELDLLTADKVYSVLQICRKYIQLEDEEKEILVC</sequence>
<comment type="caution">
    <text evidence="1">The sequence shown here is derived from an EMBL/GenBank/DDBJ whole genome shotgun (WGS) entry which is preliminary data.</text>
</comment>
<evidence type="ECO:0000313" key="1">
    <source>
        <dbReference type="EMBL" id="VVB01468.1"/>
    </source>
</evidence>
<dbReference type="Proteomes" id="UP000489600">
    <property type="component" value="Unassembled WGS sequence"/>
</dbReference>
<keyword evidence="2" id="KW-1185">Reference proteome</keyword>
<gene>
    <name evidence="1" type="ORF">ANE_LOCUS11912</name>
</gene>